<dbReference type="SUPFAM" id="SSF51161">
    <property type="entry name" value="Trimeric LpxA-like enzymes"/>
    <property type="match status" value="1"/>
</dbReference>
<evidence type="ECO:0000313" key="2">
    <source>
        <dbReference type="Proteomes" id="UP000318081"/>
    </source>
</evidence>
<dbReference type="EMBL" id="CP036432">
    <property type="protein sequence ID" value="QDV87691.1"/>
    <property type="molecule type" value="Genomic_DNA"/>
</dbReference>
<dbReference type="PANTHER" id="PTHR13061">
    <property type="entry name" value="DYNACTIN SUBUNIT P25"/>
    <property type="match status" value="1"/>
</dbReference>
<dbReference type="CDD" id="cd04645">
    <property type="entry name" value="LbH_gamma_CA_like"/>
    <property type="match status" value="1"/>
</dbReference>
<dbReference type="Pfam" id="PF00132">
    <property type="entry name" value="Hexapep"/>
    <property type="match status" value="1"/>
</dbReference>
<sequence>MKPFMSLSIRSFGGITPRLGKRVYIDPAATVIGDVVLGDDASVWPGAVIRGDMEPIKIGDRTNVQDTAVLHTTHDGDFNPGGWPLTIGDDVVIGHRAILHGCTVANRVLIGNGAVVNDGAVIPDEVIVGAGCVVPPGKTLESGFVYVGNPCKQLRPVSEKEVRFFLYSPAHYVEIKDQYLAEAKGQ</sequence>
<dbReference type="PANTHER" id="PTHR13061:SF56">
    <property type="entry name" value="PROTEIN YRDA"/>
    <property type="match status" value="1"/>
</dbReference>
<gene>
    <name evidence="1" type="ORF">TBK1r_67220</name>
</gene>
<accession>A0ABX5Y3Y0</accession>
<reference evidence="1 2" key="1">
    <citation type="submission" date="2019-02" db="EMBL/GenBank/DDBJ databases">
        <title>Deep-cultivation of Planctomycetes and their phenomic and genomic characterization uncovers novel biology.</title>
        <authorList>
            <person name="Wiegand S."/>
            <person name="Jogler M."/>
            <person name="Boedeker C."/>
            <person name="Pinto D."/>
            <person name="Vollmers J."/>
            <person name="Rivas-Marin E."/>
            <person name="Kohn T."/>
            <person name="Peeters S.H."/>
            <person name="Heuer A."/>
            <person name="Rast P."/>
            <person name="Oberbeckmann S."/>
            <person name="Bunk B."/>
            <person name="Jeske O."/>
            <person name="Meyerdierks A."/>
            <person name="Storesund J.E."/>
            <person name="Kallscheuer N."/>
            <person name="Luecker S."/>
            <person name="Lage O.M."/>
            <person name="Pohl T."/>
            <person name="Merkel B.J."/>
            <person name="Hornburger P."/>
            <person name="Mueller R.-W."/>
            <person name="Bruemmer F."/>
            <person name="Labrenz M."/>
            <person name="Spormann A.M."/>
            <person name="Op den Camp H."/>
            <person name="Overmann J."/>
            <person name="Amann R."/>
            <person name="Jetten M.S.M."/>
            <person name="Mascher T."/>
            <person name="Medema M.H."/>
            <person name="Devos D.P."/>
            <person name="Kaster A.-K."/>
            <person name="Ovreas L."/>
            <person name="Rohde M."/>
            <person name="Galperin M.Y."/>
            <person name="Jogler C."/>
        </authorList>
    </citation>
    <scope>NUCLEOTIDE SEQUENCE [LARGE SCALE GENOMIC DNA]</scope>
    <source>
        <strain evidence="1 2">TBK1r</strain>
    </source>
</reference>
<dbReference type="InterPro" id="IPR011004">
    <property type="entry name" value="Trimer_LpxA-like_sf"/>
</dbReference>
<organism evidence="1 2">
    <name type="scientific">Stieleria magnilauensis</name>
    <dbReference type="NCBI Taxonomy" id="2527963"/>
    <lineage>
        <taxon>Bacteria</taxon>
        <taxon>Pseudomonadati</taxon>
        <taxon>Planctomycetota</taxon>
        <taxon>Planctomycetia</taxon>
        <taxon>Pirellulales</taxon>
        <taxon>Pirellulaceae</taxon>
        <taxon>Stieleria</taxon>
    </lineage>
</organism>
<name>A0ABX5Y3Y0_9BACT</name>
<protein>
    <submittedName>
        <fullName evidence="1">UDP-3-O-[3-hydroxymyristoyl] glucosamine N-acyltransferase</fullName>
    </submittedName>
</protein>
<dbReference type="Proteomes" id="UP000318081">
    <property type="component" value="Chromosome"/>
</dbReference>
<dbReference type="InterPro" id="IPR050484">
    <property type="entry name" value="Transf_Hexapept/Carb_Anhydrase"/>
</dbReference>
<dbReference type="Gene3D" id="2.160.10.10">
    <property type="entry name" value="Hexapeptide repeat proteins"/>
    <property type="match status" value="1"/>
</dbReference>
<evidence type="ECO:0000313" key="1">
    <source>
        <dbReference type="EMBL" id="QDV87691.1"/>
    </source>
</evidence>
<proteinExistence type="predicted"/>
<keyword evidence="2" id="KW-1185">Reference proteome</keyword>
<dbReference type="InterPro" id="IPR001451">
    <property type="entry name" value="Hexapep"/>
</dbReference>
<dbReference type="InterPro" id="IPR047324">
    <property type="entry name" value="LbH_gamma_CA-like"/>
</dbReference>